<reference evidence="3 4" key="1">
    <citation type="journal article" date="2011" name="PLoS Pathog.">
        <title>Endophytic Life Strategies Decoded by Genome and Transcriptome Analyses of the Mutualistic Root Symbiont Piriformospora indica.</title>
        <authorList>
            <person name="Zuccaro A."/>
            <person name="Lahrmann U."/>
            <person name="Guldener U."/>
            <person name="Langen G."/>
            <person name="Pfiffi S."/>
            <person name="Biedenkopf D."/>
            <person name="Wong P."/>
            <person name="Samans B."/>
            <person name="Grimm C."/>
            <person name="Basiewicz M."/>
            <person name="Murat C."/>
            <person name="Martin F."/>
            <person name="Kogel K.H."/>
        </authorList>
    </citation>
    <scope>NUCLEOTIDE SEQUENCE [LARGE SCALE GENOMIC DNA]</scope>
    <source>
        <strain evidence="3 4">DSM 11827</strain>
    </source>
</reference>
<feature type="compositionally biased region" description="Low complexity" evidence="1">
    <location>
        <begin position="481"/>
        <end position="494"/>
    </location>
</feature>
<name>G4U303_SERID</name>
<feature type="region of interest" description="Disordered" evidence="1">
    <location>
        <begin position="381"/>
        <end position="409"/>
    </location>
</feature>
<gene>
    <name evidence="3" type="ORF">PIIN_00674</name>
</gene>
<feature type="transmembrane region" description="Helical" evidence="2">
    <location>
        <begin position="18"/>
        <end position="40"/>
    </location>
</feature>
<evidence type="ECO:0008006" key="5">
    <source>
        <dbReference type="Google" id="ProtNLM"/>
    </source>
</evidence>
<evidence type="ECO:0000313" key="4">
    <source>
        <dbReference type="Proteomes" id="UP000007148"/>
    </source>
</evidence>
<evidence type="ECO:0000313" key="3">
    <source>
        <dbReference type="EMBL" id="CCA77960.1"/>
    </source>
</evidence>
<feature type="region of interest" description="Disordered" evidence="1">
    <location>
        <begin position="479"/>
        <end position="524"/>
    </location>
</feature>
<protein>
    <recommendedName>
        <fullName evidence="5">MARVEL domain-containing protein</fullName>
    </recommendedName>
</protein>
<dbReference type="Proteomes" id="UP000007148">
    <property type="component" value="Unassembled WGS sequence"/>
</dbReference>
<feature type="transmembrane region" description="Helical" evidence="2">
    <location>
        <begin position="93"/>
        <end position="113"/>
    </location>
</feature>
<dbReference type="HOGENOM" id="CLU_519823_0_0_1"/>
<keyword evidence="2" id="KW-0812">Transmembrane</keyword>
<dbReference type="EMBL" id="CAFZ01001878">
    <property type="protein sequence ID" value="CCA77960.1"/>
    <property type="molecule type" value="Genomic_DNA"/>
</dbReference>
<proteinExistence type="predicted"/>
<keyword evidence="2" id="KW-1133">Transmembrane helix</keyword>
<feature type="region of interest" description="Disordered" evidence="1">
    <location>
        <begin position="226"/>
        <end position="245"/>
    </location>
</feature>
<comment type="caution">
    <text evidence="3">The sequence shown here is derived from an EMBL/GenBank/DDBJ whole genome shotgun (WGS) entry which is preliminary data.</text>
</comment>
<organism evidence="3 4">
    <name type="scientific">Serendipita indica (strain DSM 11827)</name>
    <name type="common">Root endophyte fungus</name>
    <name type="synonym">Piriformospora indica</name>
    <dbReference type="NCBI Taxonomy" id="1109443"/>
    <lineage>
        <taxon>Eukaryota</taxon>
        <taxon>Fungi</taxon>
        <taxon>Dikarya</taxon>
        <taxon>Basidiomycota</taxon>
        <taxon>Agaricomycotina</taxon>
        <taxon>Agaricomycetes</taxon>
        <taxon>Sebacinales</taxon>
        <taxon>Serendipitaceae</taxon>
        <taxon>Serendipita</taxon>
    </lineage>
</organism>
<feature type="transmembrane region" description="Helical" evidence="2">
    <location>
        <begin position="52"/>
        <end position="73"/>
    </location>
</feature>
<accession>G4U303</accession>
<feature type="compositionally biased region" description="Polar residues" evidence="1">
    <location>
        <begin position="382"/>
        <end position="409"/>
    </location>
</feature>
<evidence type="ECO:0000256" key="2">
    <source>
        <dbReference type="SAM" id="Phobius"/>
    </source>
</evidence>
<sequence length="524" mass="57527">MSFFKPARNADFLRSRTLFFVVILVLHFVFGIVAALDVAAKDTRRTHSHLGVSVYNLIIQLVCFAAVAAVARLDTQQHVGEQHAWFSHTFFEIVLYAALAVLQLAGALAYSALSPTFQCGSNIGSACASAYRALLVGSWTITILYVLFALWFTASVVVASKRDPTVWRRRCRSYDWEGNGHTALISPLSPVDVVIAEKQVTSTVTSTAASPVKPKKTTWVLPTLRQGPRPRLESTPHLPIQSLPPPTPYSAVPPTAGSSIPPVPELPLEHRQQHMTLHLSPIPQDVPEDISLSGTPAAMRPVSLVQSIAQRQRAMIMSIKPLRLGHSRARTSVDKSMIGQPRAQEDYRDTMDSKYAGMTLTAAEATFPNWWNAESTFAPPRSTFQSGTPSRFTGESSSPAFPRSTLQSNNVHAPSHLRSQSYDQPPATAMTWTLEPPGFSVARTVSSRYSTGTTVPPTPPPKDKWRLPALELQPAIDTGVSSAQSNYSNQSRSNSQRHQRAMSPTPRSDIIEQRRKMTSPKGFI</sequence>
<keyword evidence="4" id="KW-1185">Reference proteome</keyword>
<keyword evidence="2" id="KW-0472">Membrane</keyword>
<dbReference type="OrthoDB" id="10493440at2759"/>
<dbReference type="AlphaFoldDB" id="G4U303"/>
<dbReference type="InParanoid" id="G4U303"/>
<evidence type="ECO:0000256" key="1">
    <source>
        <dbReference type="SAM" id="MobiDB-lite"/>
    </source>
</evidence>
<feature type="transmembrane region" description="Helical" evidence="2">
    <location>
        <begin position="133"/>
        <end position="154"/>
    </location>
</feature>